<dbReference type="STRING" id="1218173.BALCAV_0210470"/>
<dbReference type="SUPFAM" id="SSF55729">
    <property type="entry name" value="Acyl-CoA N-acyltransferases (Nat)"/>
    <property type="match status" value="1"/>
</dbReference>
<dbReference type="CDD" id="cd04301">
    <property type="entry name" value="NAT_SF"/>
    <property type="match status" value="1"/>
</dbReference>
<dbReference type="RefSeq" id="WP_003324114.1">
    <property type="nucleotide sequence ID" value="NZ_ALPT02000030.1"/>
</dbReference>
<comment type="caution">
    <text evidence="2">The sequence shown here is derived from an EMBL/GenBank/DDBJ whole genome shotgun (WGS) entry which is preliminary data.</text>
</comment>
<organism evidence="2 4">
    <name type="scientific">Alkalihalobacillus alcalophilus ATCC 27647 = CGMCC 1.3604</name>
    <dbReference type="NCBI Taxonomy" id="1218173"/>
    <lineage>
        <taxon>Bacteria</taxon>
        <taxon>Bacillati</taxon>
        <taxon>Bacillota</taxon>
        <taxon>Bacilli</taxon>
        <taxon>Bacillales</taxon>
        <taxon>Bacillaceae</taxon>
        <taxon>Alkalihalobacillus</taxon>
    </lineage>
</organism>
<dbReference type="Gene3D" id="3.40.630.30">
    <property type="match status" value="1"/>
</dbReference>
<proteinExistence type="predicted"/>
<feature type="domain" description="N-acetyltransferase" evidence="1">
    <location>
        <begin position="15"/>
        <end position="170"/>
    </location>
</feature>
<evidence type="ECO:0000313" key="4">
    <source>
        <dbReference type="Proteomes" id="UP000002754"/>
    </source>
</evidence>
<dbReference type="Proteomes" id="UP000002754">
    <property type="component" value="Unassembled WGS sequence"/>
</dbReference>
<sequence length="176" mass="20074">MTFKPKSFSCKDLNFKIRAAVETDGKHLSELRVIVDRETENFDRESGEDFINIILTETNDSNSLFLVADVDDKIVGFIRAKGNNLKRTSHRIEFGVAVLKEFWGYSIGKNLLTEMINWADSSGIRKISLQVLETNQKAIKLYKSLGFKIEGVLKEDKQLTNGYYNTILMGRINTDN</sequence>
<dbReference type="AlphaFoldDB" id="A0A094XF69"/>
<reference evidence="2 4" key="1">
    <citation type="journal article" date="2014" name="Genome Announc.">
        <title>Draft Genome Sequence of Bacillus alcalophilus AV1934, a Classic Alkaliphile Isolated from Human Feces in 1934.</title>
        <authorList>
            <person name="Attie O."/>
            <person name="Jayaprakash A."/>
            <person name="Shah H."/>
            <person name="Paulsen I.T."/>
            <person name="Morino M."/>
            <person name="Takahashi Y."/>
            <person name="Narumi I."/>
            <person name="Sachidanandam R."/>
            <person name="Satoh K."/>
            <person name="Ito M."/>
            <person name="Krulwich T.A."/>
        </authorList>
    </citation>
    <scope>NUCLEOTIDE SEQUENCE [LARGE SCALE GENOMIC DNA]</scope>
    <source>
        <strain evidence="2 4">AV1934</strain>
    </source>
</reference>
<evidence type="ECO:0000313" key="5">
    <source>
        <dbReference type="Proteomes" id="UP000297014"/>
    </source>
</evidence>
<evidence type="ECO:0000313" key="2">
    <source>
        <dbReference type="EMBL" id="KGA97415.1"/>
    </source>
</evidence>
<dbReference type="GO" id="GO:0016747">
    <property type="term" value="F:acyltransferase activity, transferring groups other than amino-acyl groups"/>
    <property type="evidence" value="ECO:0007669"/>
    <property type="project" value="InterPro"/>
</dbReference>
<dbReference type="InterPro" id="IPR000182">
    <property type="entry name" value="GNAT_dom"/>
</dbReference>
<dbReference type="EMBL" id="ALPT02000030">
    <property type="protein sequence ID" value="KGA97415.1"/>
    <property type="molecule type" value="Genomic_DNA"/>
</dbReference>
<dbReference type="OrthoDB" id="948250at2"/>
<dbReference type="InterPro" id="IPR016181">
    <property type="entry name" value="Acyl_CoA_acyltransferase"/>
</dbReference>
<dbReference type="eggNOG" id="COG0456">
    <property type="taxonomic scope" value="Bacteria"/>
</dbReference>
<evidence type="ECO:0000259" key="1">
    <source>
        <dbReference type="PROSITE" id="PS51186"/>
    </source>
</evidence>
<evidence type="ECO:0000313" key="3">
    <source>
        <dbReference type="EMBL" id="THG90968.1"/>
    </source>
</evidence>
<dbReference type="EMBL" id="JALP01000099">
    <property type="protein sequence ID" value="THG90968.1"/>
    <property type="molecule type" value="Genomic_DNA"/>
</dbReference>
<accession>A0A094XF69</accession>
<dbReference type="PROSITE" id="PS51186">
    <property type="entry name" value="GNAT"/>
    <property type="match status" value="1"/>
</dbReference>
<protein>
    <submittedName>
        <fullName evidence="2">GNAT family acetyltransferase</fullName>
    </submittedName>
</protein>
<keyword evidence="4" id="KW-1185">Reference proteome</keyword>
<name>A0A094XF69_ALKAL</name>
<dbReference type="Proteomes" id="UP000297014">
    <property type="component" value="Unassembled WGS sequence"/>
</dbReference>
<dbReference type="PANTHER" id="PTHR43415:SF3">
    <property type="entry name" value="GNAT-FAMILY ACETYLTRANSFERASE"/>
    <property type="match status" value="1"/>
</dbReference>
<reference evidence="3 5" key="2">
    <citation type="submission" date="2014-01" db="EMBL/GenBank/DDBJ databases">
        <title>Draft genome sequencing of Bacillus alcalophilus CGMCC 1.3604.</title>
        <authorList>
            <person name="Yang J."/>
            <person name="Diao L."/>
            <person name="Yang S."/>
        </authorList>
    </citation>
    <scope>NUCLEOTIDE SEQUENCE [LARGE SCALE GENOMIC DNA]</scope>
    <source>
        <strain evidence="3 5">CGMCC 1.3604</strain>
    </source>
</reference>
<gene>
    <name evidence="3" type="ORF">AJ85_07830</name>
    <name evidence="2" type="ORF">BALCAV_0210470</name>
</gene>
<keyword evidence="2" id="KW-0808">Transferase</keyword>
<dbReference type="PANTHER" id="PTHR43415">
    <property type="entry name" value="SPERMIDINE N(1)-ACETYLTRANSFERASE"/>
    <property type="match status" value="1"/>
</dbReference>
<dbReference type="Pfam" id="PF00583">
    <property type="entry name" value="Acetyltransf_1"/>
    <property type="match status" value="1"/>
</dbReference>